<proteinExistence type="predicted"/>
<dbReference type="EMBL" id="LATX01000212">
    <property type="protein sequence ID" value="KTB46919.1"/>
    <property type="molecule type" value="Genomic_DNA"/>
</dbReference>
<sequence>MFLKIYMPLQDEWDFPLVLQPIQSQKAKKVGLVYDIVGRSFWGRSHYVSCFVVNTNTPSRRKAVFFYNGQSWSVEGTEKGYSHWESGGISALLGGRNVSLPAAYKGFKTITIFYALHGGTSAWEWFSNYQRTQLSSTLGIQLSNDFQHLVSSQPVLNRDGFLRIPVQQMQWLSVNAKKGICHFEYAMEAVLHREETVIEQVNPTILVLDADGKDDQQDKVNMHLNYYRMFPSDYRITVLVKDGTLFAYPACLIEPENNLKSWTIKWWHLNQPAEDTTHIPNSYVTVEVTQIVDSLYHDVKGRWSVQLG</sequence>
<gene>
    <name evidence="1" type="ORF">WG66_505</name>
</gene>
<name>A0A0W0GED6_MONRR</name>
<dbReference type="AlphaFoldDB" id="A0A0W0GED6"/>
<accession>A0A0W0GED6</accession>
<comment type="caution">
    <text evidence="1">The sequence shown here is derived from an EMBL/GenBank/DDBJ whole genome shotgun (WGS) entry which is preliminary data.</text>
</comment>
<dbReference type="Proteomes" id="UP000054988">
    <property type="component" value="Unassembled WGS sequence"/>
</dbReference>
<reference evidence="1 2" key="1">
    <citation type="submission" date="2015-12" db="EMBL/GenBank/DDBJ databases">
        <title>Draft genome sequence of Moniliophthora roreri, the causal agent of frosty pod rot of cacao.</title>
        <authorList>
            <person name="Aime M.C."/>
            <person name="Diaz-Valderrama J.R."/>
            <person name="Kijpornyongpan T."/>
            <person name="Phillips-Mora W."/>
        </authorList>
    </citation>
    <scope>NUCLEOTIDE SEQUENCE [LARGE SCALE GENOMIC DNA]</scope>
    <source>
        <strain evidence="1 2">MCA 2952</strain>
    </source>
</reference>
<organism evidence="1 2">
    <name type="scientific">Moniliophthora roreri</name>
    <name type="common">Frosty pod rot fungus</name>
    <name type="synonym">Monilia roreri</name>
    <dbReference type="NCBI Taxonomy" id="221103"/>
    <lineage>
        <taxon>Eukaryota</taxon>
        <taxon>Fungi</taxon>
        <taxon>Dikarya</taxon>
        <taxon>Basidiomycota</taxon>
        <taxon>Agaricomycotina</taxon>
        <taxon>Agaricomycetes</taxon>
        <taxon>Agaricomycetidae</taxon>
        <taxon>Agaricales</taxon>
        <taxon>Marasmiineae</taxon>
        <taxon>Marasmiaceae</taxon>
        <taxon>Moniliophthora</taxon>
    </lineage>
</organism>
<evidence type="ECO:0000313" key="1">
    <source>
        <dbReference type="EMBL" id="KTB46919.1"/>
    </source>
</evidence>
<protein>
    <submittedName>
        <fullName evidence="1">Uncharacterized protein</fullName>
    </submittedName>
</protein>
<evidence type="ECO:0000313" key="2">
    <source>
        <dbReference type="Proteomes" id="UP000054988"/>
    </source>
</evidence>